<evidence type="ECO:0000256" key="3">
    <source>
        <dbReference type="ARBA" id="ARBA00004906"/>
    </source>
</evidence>
<dbReference type="PROSITE" id="PS01159">
    <property type="entry name" value="WW_DOMAIN_1"/>
    <property type="match status" value="3"/>
</dbReference>
<dbReference type="CDD" id="cd00201">
    <property type="entry name" value="WW"/>
    <property type="match status" value="3"/>
</dbReference>
<dbReference type="FunFam" id="3.90.1750.10:FF:000079">
    <property type="entry name" value="E3 ubiquitin-protein ligase"/>
    <property type="match status" value="1"/>
</dbReference>
<dbReference type="STRING" id="133381.A0A2T9ZAE6"/>
<dbReference type="InterPro" id="IPR001202">
    <property type="entry name" value="WW_dom"/>
</dbReference>
<dbReference type="InterPro" id="IPR035892">
    <property type="entry name" value="C2_domain_sf"/>
</dbReference>
<protein>
    <recommendedName>
        <fullName evidence="4">HECT-type E3 ubiquitin transferase</fullName>
        <ecNumber evidence="4">2.3.2.26</ecNumber>
    </recommendedName>
</protein>
<dbReference type="UniPathway" id="UPA00143"/>
<comment type="caution">
    <text evidence="14">The sequence shown here is derived from an EMBL/GenBank/DDBJ whole genome shotgun (WGS) entry which is preliminary data.</text>
</comment>
<dbReference type="Gene3D" id="2.20.70.10">
    <property type="match status" value="2"/>
</dbReference>
<dbReference type="SUPFAM" id="SSF51045">
    <property type="entry name" value="WW domain"/>
    <property type="match status" value="3"/>
</dbReference>
<dbReference type="SMART" id="SM00456">
    <property type="entry name" value="WW"/>
    <property type="match status" value="3"/>
</dbReference>
<proteinExistence type="predicted"/>
<dbReference type="PIRSF" id="PIRSF001569">
    <property type="entry name" value="E3_ub_ligase_SMURF1"/>
    <property type="match status" value="1"/>
</dbReference>
<keyword evidence="6" id="KW-0808">Transferase</keyword>
<dbReference type="OrthoDB" id="8068875at2759"/>
<dbReference type="Gene3D" id="3.30.2410.10">
    <property type="entry name" value="Hect, E3 ligase catalytic domain"/>
    <property type="match status" value="1"/>
</dbReference>
<evidence type="ECO:0000259" key="12">
    <source>
        <dbReference type="PROSITE" id="PS50020"/>
    </source>
</evidence>
<evidence type="ECO:0000259" key="13">
    <source>
        <dbReference type="PROSITE" id="PS50237"/>
    </source>
</evidence>
<evidence type="ECO:0000256" key="10">
    <source>
        <dbReference type="PROSITE-ProRule" id="PRU00104"/>
    </source>
</evidence>
<dbReference type="PROSITE" id="PS50020">
    <property type="entry name" value="WW_DOMAIN_2"/>
    <property type="match status" value="3"/>
</dbReference>
<dbReference type="PANTHER" id="PTHR11254:SF440">
    <property type="entry name" value="E3 UBIQUITIN-PROTEIN LIGASE NEDD-4"/>
    <property type="match status" value="1"/>
</dbReference>
<dbReference type="Gene3D" id="3.90.1750.10">
    <property type="entry name" value="Hect, E3 ligase catalytic domains"/>
    <property type="match status" value="1"/>
</dbReference>
<evidence type="ECO:0000259" key="11">
    <source>
        <dbReference type="PROSITE" id="PS50004"/>
    </source>
</evidence>
<dbReference type="InterPro" id="IPR036020">
    <property type="entry name" value="WW_dom_sf"/>
</dbReference>
<feature type="domain" description="HECT" evidence="13">
    <location>
        <begin position="364"/>
        <end position="696"/>
    </location>
</feature>
<dbReference type="Pfam" id="PF00632">
    <property type="entry name" value="HECT"/>
    <property type="match status" value="1"/>
</dbReference>
<dbReference type="FunFam" id="3.30.2160.10:FF:000001">
    <property type="entry name" value="E3 ubiquitin-protein ligase NEDD4-like"/>
    <property type="match status" value="1"/>
</dbReference>
<dbReference type="GO" id="GO:0016567">
    <property type="term" value="P:protein ubiquitination"/>
    <property type="evidence" value="ECO:0007669"/>
    <property type="project" value="UniProtKB-UniPathway"/>
</dbReference>
<evidence type="ECO:0000313" key="15">
    <source>
        <dbReference type="Proteomes" id="UP000245609"/>
    </source>
</evidence>
<comment type="pathway">
    <text evidence="3">Protein modification; protein ubiquitination.</text>
</comment>
<dbReference type="SUPFAM" id="SSF49562">
    <property type="entry name" value="C2 domain (Calcium/lipid-binding domain, CaLB)"/>
    <property type="match status" value="1"/>
</dbReference>
<dbReference type="EMBL" id="MBFS01000978">
    <property type="protein sequence ID" value="PVV01573.1"/>
    <property type="molecule type" value="Genomic_DNA"/>
</dbReference>
<feature type="domain" description="WW" evidence="12">
    <location>
        <begin position="165"/>
        <end position="198"/>
    </location>
</feature>
<dbReference type="InterPro" id="IPR024928">
    <property type="entry name" value="E3_ub_ligase_SMURF1"/>
</dbReference>
<dbReference type="PANTHER" id="PTHR11254">
    <property type="entry name" value="HECT DOMAIN UBIQUITIN-PROTEIN LIGASE"/>
    <property type="match status" value="1"/>
</dbReference>
<dbReference type="AlphaFoldDB" id="A0A2T9ZAE6"/>
<evidence type="ECO:0000313" key="14">
    <source>
        <dbReference type="EMBL" id="PVV01573.1"/>
    </source>
</evidence>
<organism evidence="14 15">
    <name type="scientific">Smittium megazygosporum</name>
    <dbReference type="NCBI Taxonomy" id="133381"/>
    <lineage>
        <taxon>Eukaryota</taxon>
        <taxon>Fungi</taxon>
        <taxon>Fungi incertae sedis</taxon>
        <taxon>Zoopagomycota</taxon>
        <taxon>Kickxellomycotina</taxon>
        <taxon>Harpellomycetes</taxon>
        <taxon>Harpellales</taxon>
        <taxon>Legeriomycetaceae</taxon>
        <taxon>Smittium</taxon>
    </lineage>
</organism>
<dbReference type="Pfam" id="PF00397">
    <property type="entry name" value="WW"/>
    <property type="match status" value="3"/>
</dbReference>
<feature type="domain" description="WW" evidence="12">
    <location>
        <begin position="216"/>
        <end position="249"/>
    </location>
</feature>
<dbReference type="FunFam" id="3.30.2410.10:FF:000001">
    <property type="entry name" value="E3 ubiquitin-protein ligase NEDD4-like"/>
    <property type="match status" value="1"/>
</dbReference>
<dbReference type="InterPro" id="IPR000569">
    <property type="entry name" value="HECT_dom"/>
</dbReference>
<dbReference type="Gene3D" id="3.30.2160.10">
    <property type="entry name" value="Hect, E3 ligase catalytic domain"/>
    <property type="match status" value="1"/>
</dbReference>
<dbReference type="SMART" id="SM00239">
    <property type="entry name" value="C2"/>
    <property type="match status" value="1"/>
</dbReference>
<evidence type="ECO:0000256" key="1">
    <source>
        <dbReference type="ARBA" id="ARBA00000885"/>
    </source>
</evidence>
<dbReference type="SMART" id="SM00119">
    <property type="entry name" value="HECTc"/>
    <property type="match status" value="1"/>
</dbReference>
<dbReference type="Proteomes" id="UP000245609">
    <property type="component" value="Unassembled WGS sequence"/>
</dbReference>
<dbReference type="Pfam" id="PF00168">
    <property type="entry name" value="C2"/>
    <property type="match status" value="1"/>
</dbReference>
<name>A0A2T9ZAE6_9FUNG</name>
<dbReference type="CDD" id="cd00078">
    <property type="entry name" value="HECTc"/>
    <property type="match status" value="1"/>
</dbReference>
<dbReference type="InterPro" id="IPR035983">
    <property type="entry name" value="Hect_E3_ubiquitin_ligase"/>
</dbReference>
<evidence type="ECO:0000256" key="6">
    <source>
        <dbReference type="ARBA" id="ARBA00022679"/>
    </source>
</evidence>
<dbReference type="GO" id="GO:0005737">
    <property type="term" value="C:cytoplasm"/>
    <property type="evidence" value="ECO:0007669"/>
    <property type="project" value="UniProtKB-SubCell"/>
</dbReference>
<gene>
    <name evidence="14" type="ORF">BB560_004005</name>
</gene>
<evidence type="ECO:0000256" key="7">
    <source>
        <dbReference type="ARBA" id="ARBA00022737"/>
    </source>
</evidence>
<feature type="domain" description="C2" evidence="11">
    <location>
        <begin position="1"/>
        <end position="104"/>
    </location>
</feature>
<dbReference type="FunFam" id="2.20.70.10:FF:000017">
    <property type="entry name" value="E3 ubiquitin-protein ligase"/>
    <property type="match status" value="2"/>
</dbReference>
<reference evidence="14 15" key="1">
    <citation type="journal article" date="2018" name="MBio">
        <title>Comparative Genomics Reveals the Core Gene Toolbox for the Fungus-Insect Symbiosis.</title>
        <authorList>
            <person name="Wang Y."/>
            <person name="Stata M."/>
            <person name="Wang W."/>
            <person name="Stajich J.E."/>
            <person name="White M.M."/>
            <person name="Moncalvo J.M."/>
        </authorList>
    </citation>
    <scope>NUCLEOTIDE SEQUENCE [LARGE SCALE GENOMIC DNA]</scope>
    <source>
        <strain evidence="14 15">SC-DP-2</strain>
    </source>
</reference>
<dbReference type="GO" id="GO:0061630">
    <property type="term" value="F:ubiquitin protein ligase activity"/>
    <property type="evidence" value="ECO:0007669"/>
    <property type="project" value="UniProtKB-EC"/>
</dbReference>
<sequence length="696" mass="79797">MDTSSNPQTGKRTITLTTLPDPFVIITVDGEQTSTTRAIKKSLSPVWNESFKINVSPNSVITAQVFDQKKFKKKGQGFLGVINVQVGQHMNIYINSEVTIPQLLKNSNSTEPVEGKMYIKLKSEAAPPTQNAQSIHRFCATNETSPPTNSQTNSTASLNNPMSINDLPSGWEQRMDHLGRIYYVDHNTRTTTWAKPTQPDQDISTEPNLQTEIALGPLPSGWEQRATPEGRPYFVNHIARTTTWEDPRLRSSRAPDGSRAAFVAGIAGQTASYLGPLPSGWEMRLTGAGRVYFVDHNTKTTTWDDPRLPSNLDQSVPQYKRDFRRKYVYFRSQVPMRPFPGHFNISVNRDRIFEESYNMLKDVPPTELKKRLMIKFENEDALDYGGVSREYFYALSHEMFNPSYCLFEYSAHDTYTLQISPNSSINPDHLNYFRFIGKTMGLAIFHRRFLDAFFTSSFYKMLLGKPITLDDMESVDDQIYRSMVWALQNDVTEMGFRFTVDEFRFGELIEIELKEGGKDIDVTEENKKEWVQLNVQYRICDRIKDQFAAFSSGFYELVPKDFIQVFDERELELLIGGLSETDIDDWKKHTDYRGYTEADQVIQWFWQCVTTMNSEHRSRLLQFTTGTSRIPVNGFKDLQGSDGPRRFTIEKSGNVDALPKSHTCFNRIDLPPYNDYQTLSSKLLLAIENTVGFAQE</sequence>
<feature type="active site" description="Glycyl thioester intermediate" evidence="9 10">
    <location>
        <position position="664"/>
    </location>
</feature>
<dbReference type="PROSITE" id="PS50237">
    <property type="entry name" value="HECT"/>
    <property type="match status" value="1"/>
</dbReference>
<dbReference type="GO" id="GO:0006511">
    <property type="term" value="P:ubiquitin-dependent protein catabolic process"/>
    <property type="evidence" value="ECO:0007669"/>
    <property type="project" value="InterPro"/>
</dbReference>
<feature type="domain" description="WW" evidence="12">
    <location>
        <begin position="275"/>
        <end position="308"/>
    </location>
</feature>
<comment type="catalytic activity">
    <reaction evidence="1">
        <text>S-ubiquitinyl-[E2 ubiquitin-conjugating enzyme]-L-cysteine + [acceptor protein]-L-lysine = [E2 ubiquitin-conjugating enzyme]-L-cysteine + N(6)-ubiquitinyl-[acceptor protein]-L-lysine.</text>
        <dbReference type="EC" id="2.3.2.26"/>
    </reaction>
</comment>
<evidence type="ECO:0000256" key="5">
    <source>
        <dbReference type="ARBA" id="ARBA00022490"/>
    </source>
</evidence>
<dbReference type="PROSITE" id="PS50004">
    <property type="entry name" value="C2"/>
    <property type="match status" value="1"/>
</dbReference>
<dbReference type="Gene3D" id="2.60.40.150">
    <property type="entry name" value="C2 domain"/>
    <property type="match status" value="1"/>
</dbReference>
<keyword evidence="15" id="KW-1185">Reference proteome</keyword>
<dbReference type="InterPro" id="IPR050409">
    <property type="entry name" value="E3_ubiq-protein_ligase"/>
</dbReference>
<evidence type="ECO:0000256" key="9">
    <source>
        <dbReference type="PIRSR" id="PIRSR001569-1"/>
    </source>
</evidence>
<evidence type="ECO:0000256" key="4">
    <source>
        <dbReference type="ARBA" id="ARBA00012485"/>
    </source>
</evidence>
<keyword evidence="8 10" id="KW-0833">Ubl conjugation pathway</keyword>
<evidence type="ECO:0000256" key="8">
    <source>
        <dbReference type="ARBA" id="ARBA00022786"/>
    </source>
</evidence>
<dbReference type="SUPFAM" id="SSF56204">
    <property type="entry name" value="Hect, E3 ligase catalytic domain"/>
    <property type="match status" value="1"/>
</dbReference>
<comment type="subcellular location">
    <subcellularLocation>
        <location evidence="2">Cytoplasm</location>
    </subcellularLocation>
</comment>
<keyword evidence="5" id="KW-0963">Cytoplasm</keyword>
<dbReference type="InterPro" id="IPR000008">
    <property type="entry name" value="C2_dom"/>
</dbReference>
<dbReference type="EC" id="2.3.2.26" evidence="4"/>
<keyword evidence="7" id="KW-0677">Repeat</keyword>
<accession>A0A2T9ZAE6</accession>
<evidence type="ECO:0000256" key="2">
    <source>
        <dbReference type="ARBA" id="ARBA00004496"/>
    </source>
</evidence>